<dbReference type="Proteomes" id="UP000271925">
    <property type="component" value="Unassembled WGS sequence"/>
</dbReference>
<dbReference type="Pfam" id="PF12833">
    <property type="entry name" value="HTH_18"/>
    <property type="match status" value="1"/>
</dbReference>
<reference evidence="5 6" key="1">
    <citation type="submission" date="2018-11" db="EMBL/GenBank/DDBJ databases">
        <authorList>
            <person name="Zhou Z."/>
            <person name="Wang G."/>
        </authorList>
    </citation>
    <scope>NUCLEOTIDE SEQUENCE [LARGE SCALE GENOMIC DNA]</scope>
    <source>
        <strain evidence="5 6">KCTC52004</strain>
    </source>
</reference>
<evidence type="ECO:0000256" key="3">
    <source>
        <dbReference type="ARBA" id="ARBA00023163"/>
    </source>
</evidence>
<evidence type="ECO:0000259" key="4">
    <source>
        <dbReference type="PROSITE" id="PS01124"/>
    </source>
</evidence>
<name>A0A3P1BTD5_9BACT</name>
<dbReference type="EMBL" id="RQJO01000008">
    <property type="protein sequence ID" value="RRB04282.1"/>
    <property type="molecule type" value="Genomic_DNA"/>
</dbReference>
<dbReference type="GO" id="GO:0043565">
    <property type="term" value="F:sequence-specific DNA binding"/>
    <property type="evidence" value="ECO:0007669"/>
    <property type="project" value="InterPro"/>
</dbReference>
<evidence type="ECO:0000256" key="2">
    <source>
        <dbReference type="ARBA" id="ARBA00023125"/>
    </source>
</evidence>
<keyword evidence="3" id="KW-0804">Transcription</keyword>
<keyword evidence="6" id="KW-1185">Reference proteome</keyword>
<evidence type="ECO:0000256" key="1">
    <source>
        <dbReference type="ARBA" id="ARBA00023015"/>
    </source>
</evidence>
<dbReference type="InterPro" id="IPR009057">
    <property type="entry name" value="Homeodomain-like_sf"/>
</dbReference>
<feature type="domain" description="HTH araC/xylS-type" evidence="4">
    <location>
        <begin position="195"/>
        <end position="304"/>
    </location>
</feature>
<dbReference type="SUPFAM" id="SSF46689">
    <property type="entry name" value="Homeodomain-like"/>
    <property type="match status" value="1"/>
</dbReference>
<sequence length="306" mass="35257">MAGTQLHRIKTISEYHRLRGLPKPGHPLISVIDYGLIAHSTDNNPISWVFDFYSISLKRDLGAKLKYGQQEYDFDEGVMFFISPGQVFRVEVERVAQARHSGWILLIHPDFLWNTSLAKVIKGYEFFDYSVHEALFLSEKEETIVTGMMQSIEQEYHTNIDKFSQDIIIAQLELLLKYAERFYQRQFITRKITNHKILNRLETTLSDYFNGDDLVQKGLPTVQSIADTLNISPTYLSALLKALTGQTTQQHIHDKLIEKAKEKLSVTDLSVSEIAYALGFEHPQSFSKLFKTKTSLSPLEFRQSFN</sequence>
<dbReference type="PANTHER" id="PTHR43280">
    <property type="entry name" value="ARAC-FAMILY TRANSCRIPTIONAL REGULATOR"/>
    <property type="match status" value="1"/>
</dbReference>
<dbReference type="AlphaFoldDB" id="A0A3P1BTD5"/>
<evidence type="ECO:0000313" key="6">
    <source>
        <dbReference type="Proteomes" id="UP000271925"/>
    </source>
</evidence>
<gene>
    <name evidence="5" type="ORF">EHT25_12260</name>
</gene>
<dbReference type="Gene3D" id="1.10.10.60">
    <property type="entry name" value="Homeodomain-like"/>
    <property type="match status" value="1"/>
</dbReference>
<protein>
    <submittedName>
        <fullName evidence="5">AraC family transcriptional regulator</fullName>
    </submittedName>
</protein>
<evidence type="ECO:0000313" key="5">
    <source>
        <dbReference type="EMBL" id="RRB04282.1"/>
    </source>
</evidence>
<dbReference type="InterPro" id="IPR018060">
    <property type="entry name" value="HTH_AraC"/>
</dbReference>
<comment type="caution">
    <text evidence="5">The sequence shown here is derived from an EMBL/GenBank/DDBJ whole genome shotgun (WGS) entry which is preliminary data.</text>
</comment>
<organism evidence="5 6">
    <name type="scientific">Larkinella rosea</name>
    <dbReference type="NCBI Taxonomy" id="2025312"/>
    <lineage>
        <taxon>Bacteria</taxon>
        <taxon>Pseudomonadati</taxon>
        <taxon>Bacteroidota</taxon>
        <taxon>Cytophagia</taxon>
        <taxon>Cytophagales</taxon>
        <taxon>Spirosomataceae</taxon>
        <taxon>Larkinella</taxon>
    </lineage>
</organism>
<dbReference type="GO" id="GO:0003700">
    <property type="term" value="F:DNA-binding transcription factor activity"/>
    <property type="evidence" value="ECO:0007669"/>
    <property type="project" value="InterPro"/>
</dbReference>
<keyword evidence="1" id="KW-0805">Transcription regulation</keyword>
<accession>A0A3P1BTD5</accession>
<dbReference type="RefSeq" id="WP_124874851.1">
    <property type="nucleotide sequence ID" value="NZ_RQJO01000008.1"/>
</dbReference>
<dbReference type="SMART" id="SM00342">
    <property type="entry name" value="HTH_ARAC"/>
    <property type="match status" value="1"/>
</dbReference>
<dbReference type="OrthoDB" id="643086at2"/>
<proteinExistence type="predicted"/>
<dbReference type="PROSITE" id="PS01124">
    <property type="entry name" value="HTH_ARAC_FAMILY_2"/>
    <property type="match status" value="1"/>
</dbReference>
<keyword evidence="2" id="KW-0238">DNA-binding</keyword>
<dbReference type="PANTHER" id="PTHR43280:SF32">
    <property type="entry name" value="TRANSCRIPTIONAL REGULATORY PROTEIN"/>
    <property type="match status" value="1"/>
</dbReference>